<dbReference type="EMBL" id="BSPW01000124">
    <property type="protein sequence ID" value="GLT20515.1"/>
    <property type="molecule type" value="Genomic_DNA"/>
</dbReference>
<proteinExistence type="predicted"/>
<reference evidence="2" key="1">
    <citation type="journal article" date="2019" name="Int. J. Syst. Evol. Microbiol.">
        <title>The Global Catalogue of Microorganisms (GCM) 10K type strain sequencing project: providing services to taxonomists for standard genome sequencing and annotation.</title>
        <authorList>
            <consortium name="The Broad Institute Genomics Platform"/>
            <consortium name="The Broad Institute Genome Sequencing Center for Infectious Disease"/>
            <person name="Wu L."/>
            <person name="Ma J."/>
        </authorList>
    </citation>
    <scope>NUCLEOTIDE SEQUENCE [LARGE SCALE GENOMIC DNA]</scope>
    <source>
        <strain evidence="2">NBRC 108723</strain>
    </source>
</reference>
<organism evidence="1 2">
    <name type="scientific">Vibrio zhanjiangensis</name>
    <dbReference type="NCBI Taxonomy" id="1046128"/>
    <lineage>
        <taxon>Bacteria</taxon>
        <taxon>Pseudomonadati</taxon>
        <taxon>Pseudomonadota</taxon>
        <taxon>Gammaproteobacteria</taxon>
        <taxon>Vibrionales</taxon>
        <taxon>Vibrionaceae</taxon>
        <taxon>Vibrio</taxon>
    </lineage>
</organism>
<accession>A0ABQ6F4P6</accession>
<name>A0ABQ6F4P6_9VIBR</name>
<evidence type="ECO:0000313" key="2">
    <source>
        <dbReference type="Proteomes" id="UP001157138"/>
    </source>
</evidence>
<keyword evidence="2" id="KW-1185">Reference proteome</keyword>
<comment type="caution">
    <text evidence="1">The sequence shown here is derived from an EMBL/GenBank/DDBJ whole genome shotgun (WGS) entry which is preliminary data.</text>
</comment>
<dbReference type="RefSeq" id="WP_284194344.1">
    <property type="nucleotide sequence ID" value="NZ_BSPW01000124.1"/>
</dbReference>
<evidence type="ECO:0000313" key="1">
    <source>
        <dbReference type="EMBL" id="GLT20515.1"/>
    </source>
</evidence>
<protein>
    <submittedName>
        <fullName evidence="1">Uncharacterized protein</fullName>
    </submittedName>
</protein>
<gene>
    <name evidence="1" type="ORF">GCM10007938_43000</name>
</gene>
<sequence length="83" mass="9265">MKPIKPRQANLVLSILESANCGPTTIDSMLLWSRDTEEAGRVHLEFVVEQLLASGCLAYTADNRLLTTQIGERHIYLTTQHIA</sequence>
<dbReference type="Proteomes" id="UP001157138">
    <property type="component" value="Unassembled WGS sequence"/>
</dbReference>